<feature type="transmembrane region" description="Helical" evidence="7">
    <location>
        <begin position="591"/>
        <end position="611"/>
    </location>
</feature>
<feature type="transmembrane region" description="Helical" evidence="7">
    <location>
        <begin position="156"/>
        <end position="176"/>
    </location>
</feature>
<accession>A0ABW5B9Z2</accession>
<dbReference type="SUPFAM" id="SSF116726">
    <property type="entry name" value="TrkA C-terminal domain-like"/>
    <property type="match status" value="2"/>
</dbReference>
<dbReference type="Pfam" id="PF02080">
    <property type="entry name" value="TrkA_C"/>
    <property type="match status" value="2"/>
</dbReference>
<evidence type="ECO:0000256" key="4">
    <source>
        <dbReference type="ARBA" id="ARBA00022737"/>
    </source>
</evidence>
<feature type="transmembrane region" description="Helical" evidence="7">
    <location>
        <begin position="74"/>
        <end position="92"/>
    </location>
</feature>
<protein>
    <submittedName>
        <fullName evidence="9">SLC13 family permease</fullName>
    </submittedName>
</protein>
<dbReference type="InterPro" id="IPR006037">
    <property type="entry name" value="RCK_C"/>
</dbReference>
<comment type="caution">
    <text evidence="9">The sequence shown here is derived from an EMBL/GenBank/DDBJ whole genome shotgun (WGS) entry which is preliminary data.</text>
</comment>
<feature type="transmembrane region" description="Helical" evidence="7">
    <location>
        <begin position="196"/>
        <end position="219"/>
    </location>
</feature>
<gene>
    <name evidence="9" type="ORF">ACFSKV_09405</name>
</gene>
<dbReference type="RefSeq" id="WP_380801821.1">
    <property type="nucleotide sequence ID" value="NZ_JBHUIV010000015.1"/>
</dbReference>
<dbReference type="InterPro" id="IPR051679">
    <property type="entry name" value="DASS-Related_Transporters"/>
</dbReference>
<dbReference type="Pfam" id="PF03600">
    <property type="entry name" value="CitMHS"/>
    <property type="match status" value="1"/>
</dbReference>
<dbReference type="InterPro" id="IPR004680">
    <property type="entry name" value="Cit_transptr-like_dom"/>
</dbReference>
<proteinExistence type="predicted"/>
<evidence type="ECO:0000259" key="8">
    <source>
        <dbReference type="PROSITE" id="PS51202"/>
    </source>
</evidence>
<dbReference type="Gene3D" id="3.30.70.1450">
    <property type="entry name" value="Regulator of K+ conductance, C-terminal domain"/>
    <property type="match status" value="2"/>
</dbReference>
<feature type="transmembrane region" description="Helical" evidence="7">
    <location>
        <begin position="444"/>
        <end position="461"/>
    </location>
</feature>
<dbReference type="PANTHER" id="PTHR43652">
    <property type="entry name" value="BASIC AMINO ACID ANTIPORTER YFCC-RELATED"/>
    <property type="match status" value="1"/>
</dbReference>
<organism evidence="9 10">
    <name type="scientific">Shivajiella indica</name>
    <dbReference type="NCBI Taxonomy" id="872115"/>
    <lineage>
        <taxon>Bacteria</taxon>
        <taxon>Pseudomonadati</taxon>
        <taxon>Bacteroidota</taxon>
        <taxon>Cytophagia</taxon>
        <taxon>Cytophagales</taxon>
        <taxon>Cyclobacteriaceae</taxon>
        <taxon>Shivajiella</taxon>
    </lineage>
</organism>
<dbReference type="Proteomes" id="UP001597414">
    <property type="component" value="Unassembled WGS sequence"/>
</dbReference>
<dbReference type="CDD" id="cd01115">
    <property type="entry name" value="SLC13_permease"/>
    <property type="match status" value="1"/>
</dbReference>
<dbReference type="InterPro" id="IPR036721">
    <property type="entry name" value="RCK_C_sf"/>
</dbReference>
<keyword evidence="4" id="KW-0677">Repeat</keyword>
<feature type="transmembrane region" description="Helical" evidence="7">
    <location>
        <begin position="29"/>
        <end position="44"/>
    </location>
</feature>
<evidence type="ECO:0000256" key="5">
    <source>
        <dbReference type="ARBA" id="ARBA00022989"/>
    </source>
</evidence>
<evidence type="ECO:0000256" key="3">
    <source>
        <dbReference type="ARBA" id="ARBA00022692"/>
    </source>
</evidence>
<feature type="transmembrane region" description="Helical" evidence="7">
    <location>
        <begin position="506"/>
        <end position="522"/>
    </location>
</feature>
<feature type="domain" description="RCK C-terminal" evidence="8">
    <location>
        <begin position="321"/>
        <end position="405"/>
    </location>
</feature>
<sequence>MYGRFCGDDDSGCFLWIGKGTFVKMEKELVFGILILAIGLFAWGKLRYDLVAIICLLLLVITGLIPAEESFSGFAHPAVITVAMILIVSHGLSKSGLIEWIARWMMEKDLSFTLQLTVLCAMVSLASAFMNNVGALAMTIPLVIHLAKKSGQSPSSYLMPIAFASLLGGMITLIGTPPNIIVSSFRAEHVSEEFGMFDFAPVGLSLTLIGLVFIILIGWRLVPKRSPQGEETNKFNIEDYITEVVIAEDSKLKGEPRSKILEFTNGNIQILNTIRNDQMIYAPGRNFIFREKDIITLQGDPSDIKEFIDDSNTKLVGKEKHAHKKNESEQISLVEAVVMENSRIIGRTASNMNMSYRYGINLLAISRRNQKIRKRIDHVAFKNGDVLLVQGESDKIDEALDRMGCLPLADRGINLGQPKKILVALSIFGLSLALIISGILKVEIAFTLAALLLILFKVIPLRDIYTSIDWPVIILIGALLPLGTALETSGGAVWLAEKILIFKESLPPWFILGLVLVLTMFLSDIINNAATVVLMAPIALNIASGLGVNPDPFLMAVAVGGSCAFLTPIGHQGNALIMGPGGYSFSDYIRLGAPLEAIIVLIGIPLILIFWSL</sequence>
<keyword evidence="3 7" id="KW-0812">Transmembrane</keyword>
<reference evidence="10" key="1">
    <citation type="journal article" date="2019" name="Int. J. Syst. Evol. Microbiol.">
        <title>The Global Catalogue of Microorganisms (GCM) 10K type strain sequencing project: providing services to taxonomists for standard genome sequencing and annotation.</title>
        <authorList>
            <consortium name="The Broad Institute Genomics Platform"/>
            <consortium name="The Broad Institute Genome Sequencing Center for Infectious Disease"/>
            <person name="Wu L."/>
            <person name="Ma J."/>
        </authorList>
    </citation>
    <scope>NUCLEOTIDE SEQUENCE [LARGE SCALE GENOMIC DNA]</scope>
    <source>
        <strain evidence="10">KCTC 19812</strain>
    </source>
</reference>
<evidence type="ECO:0000313" key="9">
    <source>
        <dbReference type="EMBL" id="MFD2201783.1"/>
    </source>
</evidence>
<keyword evidence="2" id="KW-0813">Transport</keyword>
<keyword evidence="10" id="KW-1185">Reference proteome</keyword>
<feature type="transmembrane region" description="Helical" evidence="7">
    <location>
        <begin position="529"/>
        <end position="547"/>
    </location>
</feature>
<evidence type="ECO:0000256" key="7">
    <source>
        <dbReference type="SAM" id="Phobius"/>
    </source>
</evidence>
<evidence type="ECO:0000256" key="6">
    <source>
        <dbReference type="ARBA" id="ARBA00023136"/>
    </source>
</evidence>
<evidence type="ECO:0000256" key="2">
    <source>
        <dbReference type="ARBA" id="ARBA00022448"/>
    </source>
</evidence>
<keyword evidence="6 7" id="KW-0472">Membrane</keyword>
<feature type="transmembrane region" description="Helical" evidence="7">
    <location>
        <begin position="50"/>
        <end position="67"/>
    </location>
</feature>
<feature type="transmembrane region" description="Helical" evidence="7">
    <location>
        <begin position="421"/>
        <end position="438"/>
    </location>
</feature>
<name>A0ABW5B9Z2_9BACT</name>
<dbReference type="PROSITE" id="PS51202">
    <property type="entry name" value="RCK_C"/>
    <property type="match status" value="2"/>
</dbReference>
<dbReference type="PANTHER" id="PTHR43652:SF2">
    <property type="entry name" value="BASIC AMINO ACID ANTIPORTER YFCC-RELATED"/>
    <property type="match status" value="1"/>
</dbReference>
<feature type="domain" description="RCK C-terminal" evidence="8">
    <location>
        <begin position="228"/>
        <end position="313"/>
    </location>
</feature>
<evidence type="ECO:0000313" key="10">
    <source>
        <dbReference type="Proteomes" id="UP001597414"/>
    </source>
</evidence>
<dbReference type="EMBL" id="JBHUIV010000015">
    <property type="protein sequence ID" value="MFD2201783.1"/>
    <property type="molecule type" value="Genomic_DNA"/>
</dbReference>
<keyword evidence="5 7" id="KW-1133">Transmembrane helix</keyword>
<evidence type="ECO:0000256" key="1">
    <source>
        <dbReference type="ARBA" id="ARBA00004141"/>
    </source>
</evidence>
<feature type="transmembrane region" description="Helical" evidence="7">
    <location>
        <begin position="468"/>
        <end position="486"/>
    </location>
</feature>
<feature type="transmembrane region" description="Helical" evidence="7">
    <location>
        <begin position="112"/>
        <end position="144"/>
    </location>
</feature>
<comment type="subcellular location">
    <subcellularLocation>
        <location evidence="1">Membrane</location>
        <topology evidence="1">Multi-pass membrane protein</topology>
    </subcellularLocation>
</comment>